<proteinExistence type="predicted"/>
<organism evidence="1 2">
    <name type="scientific">Azospirillum thiophilum</name>
    <dbReference type="NCBI Taxonomy" id="528244"/>
    <lineage>
        <taxon>Bacteria</taxon>
        <taxon>Pseudomonadati</taxon>
        <taxon>Pseudomonadota</taxon>
        <taxon>Alphaproteobacteria</taxon>
        <taxon>Rhodospirillales</taxon>
        <taxon>Azospirillaceae</taxon>
        <taxon>Azospirillum</taxon>
    </lineage>
</organism>
<dbReference type="KEGG" id="ati:AL072_29020"/>
<accession>A0AAC8ZW41</accession>
<keyword evidence="2" id="KW-1185">Reference proteome</keyword>
<sequence>MPVVQANVIAQPLGNDPGAFLRQNVVTFFMPDGMSVGDWNQRYGGATVGVGAHRPHHFRVEHVDAVNVRYRGYLYGWHTNGSMYQVRPHNNGDGTAYFLPWNVDSGYSLSIGANATLFFNAMMNGCSFGWSAGNGIVRVAHHNIQDANGGTDNGAMLQSLAGYAGRYMRNDYRLTQGGTGQSTVVGARVNGQWQIWAQIITTDGGGTFDIQSVRRLL</sequence>
<dbReference type="EMBL" id="CP012406">
    <property type="protein sequence ID" value="ALG75023.1"/>
    <property type="molecule type" value="Genomic_DNA"/>
</dbReference>
<dbReference type="RefSeq" id="WP_045584973.1">
    <property type="nucleotide sequence ID" value="NZ_CP012406.1"/>
</dbReference>
<dbReference type="Proteomes" id="UP000069935">
    <property type="component" value="Chromosome 6"/>
</dbReference>
<gene>
    <name evidence="1" type="ORF">AL072_29020</name>
</gene>
<name>A0AAC8ZW41_9PROT</name>
<reference evidence="2" key="1">
    <citation type="submission" date="2015-08" db="EMBL/GenBank/DDBJ databases">
        <title>Complete Genome Sequence of Azospirillum thiophilum BV-S.</title>
        <authorList>
            <person name="Fomenkov A."/>
            <person name="Vincze T."/>
            <person name="Grabovich M."/>
            <person name="Dubinina G."/>
            <person name="Orlova M."/>
            <person name="Belousova E."/>
            <person name="Roberts R.J."/>
        </authorList>
    </citation>
    <scope>NUCLEOTIDE SEQUENCE [LARGE SCALE GENOMIC DNA]</scope>
    <source>
        <strain evidence="2">BV-S</strain>
    </source>
</reference>
<evidence type="ECO:0000313" key="1">
    <source>
        <dbReference type="EMBL" id="ALG75023.1"/>
    </source>
</evidence>
<reference evidence="1 2" key="2">
    <citation type="journal article" date="2016" name="Genome Announc.">
        <title>Complete Genome Sequence of a Strain of Azospirillum thiophilum Isolated from a Sulfide Spring.</title>
        <authorList>
            <person name="Fomenkov A."/>
            <person name="Vincze T."/>
            <person name="Grabovich M."/>
            <person name="Anton B.P."/>
            <person name="Dubinina G."/>
            <person name="Orlova M."/>
            <person name="Belousova E."/>
            <person name="Roberts R.J."/>
        </authorList>
    </citation>
    <scope>NUCLEOTIDE SEQUENCE [LARGE SCALE GENOMIC DNA]</scope>
    <source>
        <strain evidence="1 2">BV-S</strain>
    </source>
</reference>
<protein>
    <submittedName>
        <fullName evidence="1">Uncharacterized protein</fullName>
    </submittedName>
</protein>
<evidence type="ECO:0000313" key="2">
    <source>
        <dbReference type="Proteomes" id="UP000069935"/>
    </source>
</evidence>
<dbReference type="AlphaFoldDB" id="A0AAC8ZW41"/>